<dbReference type="AlphaFoldDB" id="A0A931LTR8"/>
<dbReference type="Proteomes" id="UP000727962">
    <property type="component" value="Unassembled WGS sequence"/>
</dbReference>
<name>A0A931LTR8_FIMGI</name>
<dbReference type="EMBL" id="JACOSL010000017">
    <property type="protein sequence ID" value="MBI1755988.1"/>
    <property type="molecule type" value="Genomic_DNA"/>
</dbReference>
<gene>
    <name evidence="1" type="ORF">HYR64_02650</name>
</gene>
<accession>A0A931LTR8</accession>
<evidence type="ECO:0000313" key="1">
    <source>
        <dbReference type="EMBL" id="MBI1755988.1"/>
    </source>
</evidence>
<sequence length="67" mass="7685">MGEPDGLVRVVRKFRSFEEAERANDEFYRSLTKQQCLDILVELVGREQNAAGGRLERVCRVTSLERG</sequence>
<evidence type="ECO:0000313" key="2">
    <source>
        <dbReference type="Proteomes" id="UP000727962"/>
    </source>
</evidence>
<organism evidence="1 2">
    <name type="scientific">Fimbriimonas ginsengisoli</name>
    <dbReference type="NCBI Taxonomy" id="1005039"/>
    <lineage>
        <taxon>Bacteria</taxon>
        <taxon>Bacillati</taxon>
        <taxon>Armatimonadota</taxon>
        <taxon>Fimbriimonadia</taxon>
        <taxon>Fimbriimonadales</taxon>
        <taxon>Fimbriimonadaceae</taxon>
        <taxon>Fimbriimonas</taxon>
    </lineage>
</organism>
<comment type="caution">
    <text evidence="1">The sequence shown here is derived from an EMBL/GenBank/DDBJ whole genome shotgun (WGS) entry which is preliminary data.</text>
</comment>
<protein>
    <submittedName>
        <fullName evidence="1">Uncharacterized protein</fullName>
    </submittedName>
</protein>
<proteinExistence type="predicted"/>
<reference evidence="1" key="1">
    <citation type="submission" date="2020-07" db="EMBL/GenBank/DDBJ databases">
        <title>Huge and variable diversity of episymbiotic CPR bacteria and DPANN archaea in groundwater ecosystems.</title>
        <authorList>
            <person name="He C.Y."/>
            <person name="Keren R."/>
            <person name="Whittaker M."/>
            <person name="Farag I.F."/>
            <person name="Doudna J."/>
            <person name="Cate J.H.D."/>
            <person name="Banfield J.F."/>
        </authorList>
    </citation>
    <scope>NUCLEOTIDE SEQUENCE</scope>
    <source>
        <strain evidence="1">NC_groundwater_17_Pr7_B-0.1um_64_12</strain>
    </source>
</reference>